<dbReference type="AlphaFoldDB" id="A0A858Q8D2"/>
<dbReference type="RefSeq" id="WP_169603407.1">
    <property type="nucleotide sequence ID" value="NZ_CP046565.1"/>
</dbReference>
<protein>
    <submittedName>
        <fullName evidence="2">Uncharacterized protein</fullName>
    </submittedName>
</protein>
<reference evidence="3" key="1">
    <citation type="submission" date="2019-12" db="EMBL/GenBank/DDBJ databases">
        <authorList>
            <person name="Awala S.I."/>
            <person name="Rhee S.K."/>
        </authorList>
    </citation>
    <scope>NUCLEOTIDE SEQUENCE [LARGE SCALE GENOMIC DNA]</scope>
    <source>
        <strain evidence="3">IM1</strain>
    </source>
</reference>
<dbReference type="Proteomes" id="UP000503004">
    <property type="component" value="Chromosome"/>
</dbReference>
<feature type="signal peptide" evidence="1">
    <location>
        <begin position="1"/>
        <end position="19"/>
    </location>
</feature>
<evidence type="ECO:0000256" key="1">
    <source>
        <dbReference type="SAM" id="SignalP"/>
    </source>
</evidence>
<evidence type="ECO:0000313" key="2">
    <source>
        <dbReference type="EMBL" id="QJD30128.1"/>
    </source>
</evidence>
<accession>A0A858Q8D2</accession>
<name>A0A858Q8D2_9GAMM</name>
<organism evidence="2 3">
    <name type="scientific">Methylococcus geothermalis</name>
    <dbReference type="NCBI Taxonomy" id="2681310"/>
    <lineage>
        <taxon>Bacteria</taxon>
        <taxon>Pseudomonadati</taxon>
        <taxon>Pseudomonadota</taxon>
        <taxon>Gammaproteobacteria</taxon>
        <taxon>Methylococcales</taxon>
        <taxon>Methylococcaceae</taxon>
        <taxon>Methylococcus</taxon>
    </lineage>
</organism>
<proteinExistence type="predicted"/>
<feature type="chain" id="PRO_5032813064" evidence="1">
    <location>
        <begin position="20"/>
        <end position="134"/>
    </location>
</feature>
<dbReference type="KEGG" id="metu:GNH96_09210"/>
<dbReference type="EMBL" id="CP046565">
    <property type="protein sequence ID" value="QJD30128.1"/>
    <property type="molecule type" value="Genomic_DNA"/>
</dbReference>
<evidence type="ECO:0000313" key="3">
    <source>
        <dbReference type="Proteomes" id="UP000503004"/>
    </source>
</evidence>
<keyword evidence="3" id="KW-1185">Reference proteome</keyword>
<sequence>MKRVSAAICGLLFSANVFAVAQHYVRQDGGHVQHLKVNKVGNEIRVGVDVDFEPVGSVDEGKRPCSHELDGHAEQVAENELVLKKQVESEARYCELKIHLKGDAAMIEQSKDCDYFLGTYCKFASEGKPLILVK</sequence>
<keyword evidence="1" id="KW-0732">Signal</keyword>
<gene>
    <name evidence="2" type="ORF">GNH96_09210</name>
</gene>